<keyword evidence="3" id="KW-1185">Reference proteome</keyword>
<evidence type="ECO:0000256" key="1">
    <source>
        <dbReference type="SAM" id="Phobius"/>
    </source>
</evidence>
<reference evidence="2 3" key="1">
    <citation type="submission" date="2016-10" db="EMBL/GenBank/DDBJ databases">
        <authorList>
            <person name="de Groot N.N."/>
        </authorList>
    </citation>
    <scope>NUCLEOTIDE SEQUENCE [LARGE SCALE GENOMIC DNA]</scope>
    <source>
        <strain evidence="2 3">CGMCC 1.10836</strain>
    </source>
</reference>
<feature type="transmembrane region" description="Helical" evidence="1">
    <location>
        <begin position="7"/>
        <end position="28"/>
    </location>
</feature>
<gene>
    <name evidence="2" type="ORF">SAMN05216227_100116</name>
</gene>
<proteinExistence type="predicted"/>
<keyword evidence="1" id="KW-0472">Membrane</keyword>
<dbReference type="STRING" id="1077947.SAMN05216227_100116"/>
<feature type="transmembrane region" description="Helical" evidence="1">
    <location>
        <begin position="34"/>
        <end position="53"/>
    </location>
</feature>
<name>A0A1H8A7F4_9RHOB</name>
<keyword evidence="1" id="KW-0812">Transmembrane</keyword>
<accession>A0A1H8A7F4</accession>
<keyword evidence="1" id="KW-1133">Transmembrane helix</keyword>
<dbReference type="Proteomes" id="UP000183002">
    <property type="component" value="Unassembled WGS sequence"/>
</dbReference>
<sequence>MARIIGLAIRLVGLAAFGGVSGLIGFGIGGPLGAALLFTIGGFIGFFAAPTVWRRTTKSNGGR</sequence>
<protein>
    <submittedName>
        <fullName evidence="2">Uncharacterized protein</fullName>
    </submittedName>
</protein>
<evidence type="ECO:0000313" key="2">
    <source>
        <dbReference type="EMBL" id="SEM66416.1"/>
    </source>
</evidence>
<dbReference type="AlphaFoldDB" id="A0A1H8A7F4"/>
<dbReference type="EMBL" id="FOCO01000001">
    <property type="protein sequence ID" value="SEM66416.1"/>
    <property type="molecule type" value="Genomic_DNA"/>
</dbReference>
<dbReference type="RefSeq" id="WP_050521311.1">
    <property type="nucleotide sequence ID" value="NZ_FOCO01000001.1"/>
</dbReference>
<evidence type="ECO:0000313" key="3">
    <source>
        <dbReference type="Proteomes" id="UP000183002"/>
    </source>
</evidence>
<organism evidence="2 3">
    <name type="scientific">Pseudorhodobacter antarcticus</name>
    <dbReference type="NCBI Taxonomy" id="1077947"/>
    <lineage>
        <taxon>Bacteria</taxon>
        <taxon>Pseudomonadati</taxon>
        <taxon>Pseudomonadota</taxon>
        <taxon>Alphaproteobacteria</taxon>
        <taxon>Rhodobacterales</taxon>
        <taxon>Paracoccaceae</taxon>
        <taxon>Pseudorhodobacter</taxon>
    </lineage>
</organism>